<feature type="transmembrane region" description="Helical" evidence="1">
    <location>
        <begin position="6"/>
        <end position="23"/>
    </location>
</feature>
<evidence type="ECO:0000313" key="4">
    <source>
        <dbReference type="Proteomes" id="UP000228875"/>
    </source>
</evidence>
<evidence type="ECO:0000313" key="3">
    <source>
        <dbReference type="EMBL" id="PJB99594.1"/>
    </source>
</evidence>
<feature type="domain" description="Prepilin type IV endopeptidase peptidase" evidence="2">
    <location>
        <begin position="14"/>
        <end position="129"/>
    </location>
</feature>
<feature type="transmembrane region" description="Helical" evidence="1">
    <location>
        <begin position="207"/>
        <end position="226"/>
    </location>
</feature>
<accession>A0A2M8DNA2</accession>
<reference evidence="4" key="1">
    <citation type="submission" date="2017-09" db="EMBL/GenBank/DDBJ databases">
        <title>Depth-based differentiation of microbial function through sediment-hosted aquifers and enrichment of novel symbionts in the deep terrestrial subsurface.</title>
        <authorList>
            <person name="Probst A.J."/>
            <person name="Ladd B."/>
            <person name="Jarett J.K."/>
            <person name="Geller-Mcgrath D.E."/>
            <person name="Sieber C.M.K."/>
            <person name="Emerson J.B."/>
            <person name="Anantharaman K."/>
            <person name="Thomas B.C."/>
            <person name="Malmstrom R."/>
            <person name="Stieglmeier M."/>
            <person name="Klingl A."/>
            <person name="Woyke T."/>
            <person name="Ryan C.M."/>
            <person name="Banfield J.F."/>
        </authorList>
    </citation>
    <scope>NUCLEOTIDE SEQUENCE [LARGE SCALE GENOMIC DNA]</scope>
</reference>
<protein>
    <recommendedName>
        <fullName evidence="2">Prepilin type IV endopeptidase peptidase domain-containing protein</fullName>
    </recommendedName>
</protein>
<feature type="transmembrane region" description="Helical" evidence="1">
    <location>
        <begin position="61"/>
        <end position="83"/>
    </location>
</feature>
<dbReference type="GO" id="GO:0004190">
    <property type="term" value="F:aspartic-type endopeptidase activity"/>
    <property type="evidence" value="ECO:0007669"/>
    <property type="project" value="InterPro"/>
</dbReference>
<keyword evidence="1" id="KW-0812">Transmembrane</keyword>
<dbReference type="InterPro" id="IPR000045">
    <property type="entry name" value="Prepilin_IV_endopep_pep"/>
</dbReference>
<feature type="transmembrane region" description="Helical" evidence="1">
    <location>
        <begin position="176"/>
        <end position="195"/>
    </location>
</feature>
<comment type="caution">
    <text evidence="3">The sequence shown here is derived from an EMBL/GenBank/DDBJ whole genome shotgun (WGS) entry which is preliminary data.</text>
</comment>
<feature type="transmembrane region" description="Helical" evidence="1">
    <location>
        <begin position="118"/>
        <end position="143"/>
    </location>
</feature>
<dbReference type="EMBL" id="PFTB01000020">
    <property type="protein sequence ID" value="PJB99594.1"/>
    <property type="molecule type" value="Genomic_DNA"/>
</dbReference>
<evidence type="ECO:0000256" key="1">
    <source>
        <dbReference type="SAM" id="Phobius"/>
    </source>
</evidence>
<dbReference type="Proteomes" id="UP000228875">
    <property type="component" value="Unassembled WGS sequence"/>
</dbReference>
<gene>
    <name evidence="3" type="ORF">CO077_00900</name>
</gene>
<evidence type="ECO:0000259" key="2">
    <source>
        <dbReference type="Pfam" id="PF01478"/>
    </source>
</evidence>
<dbReference type="GO" id="GO:0016020">
    <property type="term" value="C:membrane"/>
    <property type="evidence" value="ECO:0007669"/>
    <property type="project" value="InterPro"/>
</dbReference>
<proteinExistence type="predicted"/>
<dbReference type="AlphaFoldDB" id="A0A2M8DNA2"/>
<keyword evidence="1" id="KW-1133">Transmembrane helix</keyword>
<feature type="transmembrane region" description="Helical" evidence="1">
    <location>
        <begin position="90"/>
        <end position="106"/>
    </location>
</feature>
<organism evidence="3 4">
    <name type="scientific">Candidatus Nealsonbacteria bacterium CG_4_9_14_0_8_um_filter_35_12</name>
    <dbReference type="NCBI Taxonomy" id="1974692"/>
    <lineage>
        <taxon>Bacteria</taxon>
        <taxon>Candidatus Nealsoniibacteriota</taxon>
    </lineage>
</organism>
<name>A0A2M8DNA2_9BACT</name>
<dbReference type="Gene3D" id="1.20.120.1220">
    <property type="match status" value="1"/>
</dbReference>
<keyword evidence="1" id="KW-0472">Membrane</keyword>
<feature type="transmembrane region" description="Helical" evidence="1">
    <location>
        <begin position="35"/>
        <end position="55"/>
    </location>
</feature>
<sequence length="325" mass="37711">MNALAYNYLFLGVISLISVLVEIEDAKSKKIRNKLIVAGFLAGFLLFLAAYGFGIYNKFDYLVKVIINVAISFLAGFVIWRLGVWSAGDAKLFILFSFLLPLYYYQKTFLDYFPSFVLIINCFIAFLIFLIFKSFYFWFISAVDLLKNKKIRKEFLTGYVNEKKNKLIGSFKNKKVFLKMFFKISVGLLAYLILAKFLFKSGFQPKMFFLFFLIFFAINALIDFYISKYSKEKIKIEDLQIQMNLAAETILKLKENKIFLKNLGILRLEGLEEEQVDLIKKHLIECNILEIYIYKTSSFSLWLIIGTALTVLLKGSIVSLFISLI</sequence>
<feature type="transmembrane region" description="Helical" evidence="1">
    <location>
        <begin position="299"/>
        <end position="322"/>
    </location>
</feature>
<dbReference type="Pfam" id="PF01478">
    <property type="entry name" value="Peptidase_A24"/>
    <property type="match status" value="1"/>
</dbReference>